<dbReference type="Proteomes" id="UP000007875">
    <property type="component" value="Unassembled WGS sequence"/>
</dbReference>
<name>H2Y7H5_CIOSA</name>
<dbReference type="AlphaFoldDB" id="H2Y7H5"/>
<evidence type="ECO:0000256" key="2">
    <source>
        <dbReference type="SAM" id="SignalP"/>
    </source>
</evidence>
<reference evidence="3" key="3">
    <citation type="submission" date="2025-09" db="UniProtKB">
        <authorList>
            <consortium name="Ensembl"/>
        </authorList>
    </citation>
    <scope>IDENTIFICATION</scope>
</reference>
<dbReference type="HOGENOM" id="CLU_2891637_0_0_1"/>
<keyword evidence="4" id="KW-1185">Reference proteome</keyword>
<dbReference type="Gene3D" id="3.40.50.1460">
    <property type="match status" value="1"/>
</dbReference>
<protein>
    <recommendedName>
        <fullName evidence="5">GIY-YIG domain-containing protein</fullName>
    </recommendedName>
</protein>
<dbReference type="GO" id="GO:0016255">
    <property type="term" value="P:attachment of GPI anchor to protein"/>
    <property type="evidence" value="ECO:0007669"/>
    <property type="project" value="InterPro"/>
</dbReference>
<dbReference type="PANTHER" id="PTHR48067:SF1">
    <property type="entry name" value="GPI-ANCHOR TRANSAMIDASE"/>
    <property type="match status" value="1"/>
</dbReference>
<evidence type="ECO:0000313" key="3">
    <source>
        <dbReference type="Ensembl" id="ENSCSAVP00000001273.1"/>
    </source>
</evidence>
<keyword evidence="1 2" id="KW-0732">Signal</keyword>
<accession>H2Y7H5</accession>
<dbReference type="InterPro" id="IPR028361">
    <property type="entry name" value="GPI_transamidase"/>
</dbReference>
<proteinExistence type="predicted"/>
<reference evidence="3" key="2">
    <citation type="submission" date="2025-08" db="UniProtKB">
        <authorList>
            <consortium name="Ensembl"/>
        </authorList>
    </citation>
    <scope>IDENTIFICATION</scope>
</reference>
<evidence type="ECO:0000256" key="1">
    <source>
        <dbReference type="ARBA" id="ARBA00022729"/>
    </source>
</evidence>
<dbReference type="InParanoid" id="H2Y7H5"/>
<organism evidence="3 4">
    <name type="scientific">Ciona savignyi</name>
    <name type="common">Pacific transparent sea squirt</name>
    <dbReference type="NCBI Taxonomy" id="51511"/>
    <lineage>
        <taxon>Eukaryota</taxon>
        <taxon>Metazoa</taxon>
        <taxon>Chordata</taxon>
        <taxon>Tunicata</taxon>
        <taxon>Ascidiacea</taxon>
        <taxon>Phlebobranchia</taxon>
        <taxon>Cionidae</taxon>
        <taxon>Ciona</taxon>
    </lineage>
</organism>
<evidence type="ECO:0000313" key="4">
    <source>
        <dbReference type="Proteomes" id="UP000007875"/>
    </source>
</evidence>
<feature type="chain" id="PRO_5027564705" description="GIY-YIG domain-containing protein" evidence="2">
    <location>
        <begin position="22"/>
        <end position="63"/>
    </location>
</feature>
<evidence type="ECO:0008006" key="5">
    <source>
        <dbReference type="Google" id="ProtNLM"/>
    </source>
</evidence>
<sequence length="63" mass="7290">MKIVFLFFINCLVLHIYSGISDDVNKRVTDHFSGSAHTNNWAVLVCTSRFWFNYRHVANALSI</sequence>
<dbReference type="STRING" id="51511.ENSCSAVP00000001273"/>
<dbReference type="GO" id="GO:0003923">
    <property type="term" value="F:GPI-anchor transamidase activity"/>
    <property type="evidence" value="ECO:0007669"/>
    <property type="project" value="InterPro"/>
</dbReference>
<dbReference type="Ensembl" id="ENSCSAVT00000001289.1">
    <property type="protein sequence ID" value="ENSCSAVP00000001273.1"/>
    <property type="gene ID" value="ENSCSAVG00000000714.1"/>
</dbReference>
<reference evidence="4" key="1">
    <citation type="submission" date="2003-08" db="EMBL/GenBank/DDBJ databases">
        <authorList>
            <person name="Birren B."/>
            <person name="Nusbaum C."/>
            <person name="Abebe A."/>
            <person name="Abouelleil A."/>
            <person name="Adekoya E."/>
            <person name="Ait-zahra M."/>
            <person name="Allen N."/>
            <person name="Allen T."/>
            <person name="An P."/>
            <person name="Anderson M."/>
            <person name="Anderson S."/>
            <person name="Arachchi H."/>
            <person name="Armbruster J."/>
            <person name="Bachantsang P."/>
            <person name="Baldwin J."/>
            <person name="Barry A."/>
            <person name="Bayul T."/>
            <person name="Blitshsteyn B."/>
            <person name="Bloom T."/>
            <person name="Blye J."/>
            <person name="Boguslavskiy L."/>
            <person name="Borowsky M."/>
            <person name="Boukhgalter B."/>
            <person name="Brunache A."/>
            <person name="Butler J."/>
            <person name="Calixte N."/>
            <person name="Calvo S."/>
            <person name="Camarata J."/>
            <person name="Campo K."/>
            <person name="Chang J."/>
            <person name="Cheshatsang Y."/>
            <person name="Citroen M."/>
            <person name="Collymore A."/>
            <person name="Considine T."/>
            <person name="Cook A."/>
            <person name="Cooke P."/>
            <person name="Corum B."/>
            <person name="Cuomo C."/>
            <person name="David R."/>
            <person name="Dawoe T."/>
            <person name="Degray S."/>
            <person name="Dodge S."/>
            <person name="Dooley K."/>
            <person name="Dorje P."/>
            <person name="Dorjee K."/>
            <person name="Dorris L."/>
            <person name="Duffey N."/>
            <person name="Dupes A."/>
            <person name="Elkins T."/>
            <person name="Engels R."/>
            <person name="Erickson J."/>
            <person name="Farina A."/>
            <person name="Faro S."/>
            <person name="Ferreira P."/>
            <person name="Fischer H."/>
            <person name="Fitzgerald M."/>
            <person name="Foley K."/>
            <person name="Gage D."/>
            <person name="Galagan J."/>
            <person name="Gearin G."/>
            <person name="Gnerre S."/>
            <person name="Gnirke A."/>
            <person name="Goyette A."/>
            <person name="Graham J."/>
            <person name="Grandbois E."/>
            <person name="Gyaltsen K."/>
            <person name="Hafez N."/>
            <person name="Hagopian D."/>
            <person name="Hagos B."/>
            <person name="Hall J."/>
            <person name="Hatcher B."/>
            <person name="Heller A."/>
            <person name="Higgins H."/>
            <person name="Honan T."/>
            <person name="Horn A."/>
            <person name="Houde N."/>
            <person name="Hughes L."/>
            <person name="Hulme W."/>
            <person name="Husby E."/>
            <person name="Iliev I."/>
            <person name="Jaffe D."/>
            <person name="Jones C."/>
            <person name="Kamal M."/>
            <person name="Kamat A."/>
            <person name="Kamvysselis M."/>
            <person name="Karlsson E."/>
            <person name="Kells C."/>
            <person name="Kieu A."/>
            <person name="Kisner P."/>
            <person name="Kodira C."/>
            <person name="Kulbokas E."/>
            <person name="Labutti K."/>
            <person name="Lama D."/>
            <person name="Landers T."/>
            <person name="Leger J."/>
            <person name="Levine S."/>
            <person name="Lewis D."/>
            <person name="Lewis T."/>
            <person name="Lindblad-toh K."/>
            <person name="Liu X."/>
            <person name="Lokyitsang T."/>
            <person name="Lokyitsang Y."/>
            <person name="Lucien O."/>
            <person name="Lui A."/>
            <person name="Ma L.J."/>
            <person name="Mabbitt R."/>
            <person name="Macdonald J."/>
            <person name="Maclean C."/>
            <person name="Major J."/>
            <person name="Manning J."/>
            <person name="Marabella R."/>
            <person name="Maru K."/>
            <person name="Matthews C."/>
            <person name="Mauceli E."/>
            <person name="Mccarthy M."/>
            <person name="Mcdonough S."/>
            <person name="Mcghee T."/>
            <person name="Meldrim J."/>
            <person name="Meneus L."/>
            <person name="Mesirov J."/>
            <person name="Mihalev A."/>
            <person name="Mihova T."/>
            <person name="Mikkelsen T."/>
            <person name="Mlenga V."/>
            <person name="Moru K."/>
            <person name="Mozes J."/>
            <person name="Mulrain L."/>
            <person name="Munson G."/>
            <person name="Naylor J."/>
            <person name="Newes C."/>
            <person name="Nguyen C."/>
            <person name="Nguyen N."/>
            <person name="Nguyen T."/>
            <person name="Nicol R."/>
            <person name="Nielsen C."/>
            <person name="Nizzari M."/>
            <person name="Norbu C."/>
            <person name="Norbu N."/>
            <person name="O'donnell P."/>
            <person name="Okoawo O."/>
            <person name="O'leary S."/>
            <person name="Omotosho B."/>
            <person name="O'neill K."/>
            <person name="Osman S."/>
            <person name="Parker S."/>
            <person name="Perrin D."/>
            <person name="Phunkhang P."/>
            <person name="Piqani B."/>
            <person name="Purcell S."/>
            <person name="Rachupka T."/>
            <person name="Ramasamy U."/>
            <person name="Rameau R."/>
            <person name="Ray V."/>
            <person name="Raymond C."/>
            <person name="Retta R."/>
            <person name="Richardson S."/>
            <person name="Rise C."/>
            <person name="Rodriguez J."/>
            <person name="Rogers J."/>
            <person name="Rogov P."/>
            <person name="Rutman M."/>
            <person name="Schupbach R."/>
            <person name="Seaman C."/>
            <person name="Settipalli S."/>
            <person name="Sharpe T."/>
            <person name="Sheridan J."/>
            <person name="Sherpa N."/>
            <person name="Shi J."/>
            <person name="Smirnov S."/>
            <person name="Smith C."/>
            <person name="Sougnez C."/>
            <person name="Spencer B."/>
            <person name="Stalker J."/>
            <person name="Stange-thomann N."/>
            <person name="Stavropoulos S."/>
            <person name="Stetson K."/>
            <person name="Stone C."/>
            <person name="Stone S."/>
            <person name="Stubbs M."/>
            <person name="Talamas J."/>
            <person name="Tchuinga P."/>
            <person name="Tenzing P."/>
            <person name="Tesfaye S."/>
            <person name="Theodore J."/>
            <person name="Thoulutsang Y."/>
            <person name="Topham K."/>
            <person name="Towey S."/>
            <person name="Tsamla T."/>
            <person name="Tsomo N."/>
            <person name="Vallee D."/>
            <person name="Vassiliev H."/>
            <person name="Venkataraman V."/>
            <person name="Vinson J."/>
            <person name="Vo A."/>
            <person name="Wade C."/>
            <person name="Wang S."/>
            <person name="Wangchuk T."/>
            <person name="Wangdi T."/>
            <person name="Whittaker C."/>
            <person name="Wilkinson J."/>
            <person name="Wu Y."/>
            <person name="Wyman D."/>
            <person name="Yadav S."/>
            <person name="Yang S."/>
            <person name="Yang X."/>
            <person name="Yeager S."/>
            <person name="Yee E."/>
            <person name="Young G."/>
            <person name="Zainoun J."/>
            <person name="Zembeck L."/>
            <person name="Zimmer A."/>
            <person name="Zody M."/>
            <person name="Lander E."/>
        </authorList>
    </citation>
    <scope>NUCLEOTIDE SEQUENCE [LARGE SCALE GENOMIC DNA]</scope>
</reference>
<feature type="signal peptide" evidence="2">
    <location>
        <begin position="1"/>
        <end position="21"/>
    </location>
</feature>
<dbReference type="PANTHER" id="PTHR48067">
    <property type="entry name" value="GPI-ANCHOR TRANSAMIDASE"/>
    <property type="match status" value="1"/>
</dbReference>
<dbReference type="eggNOG" id="KOG1349">
    <property type="taxonomic scope" value="Eukaryota"/>
</dbReference>
<dbReference type="GO" id="GO:0042765">
    <property type="term" value="C:GPI-anchor transamidase complex"/>
    <property type="evidence" value="ECO:0007669"/>
    <property type="project" value="InterPro"/>
</dbReference>